<dbReference type="InterPro" id="IPR001173">
    <property type="entry name" value="Glyco_trans_2-like"/>
</dbReference>
<evidence type="ECO:0000313" key="4">
    <source>
        <dbReference type="EMBL" id="MDA3733172.1"/>
    </source>
</evidence>
<comment type="caution">
    <text evidence="4">The sequence shown here is derived from an EMBL/GenBank/DDBJ whole genome shotgun (WGS) entry which is preliminary data.</text>
</comment>
<dbReference type="CDD" id="cd00761">
    <property type="entry name" value="Glyco_tranf_GTA_type"/>
    <property type="match status" value="1"/>
</dbReference>
<dbReference type="EMBL" id="JAQIFT010000061">
    <property type="protein sequence ID" value="MDA3733172.1"/>
    <property type="molecule type" value="Genomic_DNA"/>
</dbReference>
<proteinExistence type="predicted"/>
<dbReference type="GO" id="GO:0016757">
    <property type="term" value="F:glycosyltransferase activity"/>
    <property type="evidence" value="ECO:0007669"/>
    <property type="project" value="UniProtKB-KW"/>
</dbReference>
<dbReference type="PANTHER" id="PTHR22916">
    <property type="entry name" value="GLYCOSYLTRANSFERASE"/>
    <property type="match status" value="1"/>
</dbReference>
<name>A0AA42J238_9FIRM</name>
<dbReference type="Pfam" id="PF00535">
    <property type="entry name" value="Glycos_transf_2"/>
    <property type="match status" value="1"/>
</dbReference>
<keyword evidence="5" id="KW-1185">Reference proteome</keyword>
<feature type="domain" description="Glycosyltransferase 2-like" evidence="3">
    <location>
        <begin position="8"/>
        <end position="133"/>
    </location>
</feature>
<dbReference type="Gene3D" id="3.90.550.10">
    <property type="entry name" value="Spore Coat Polysaccharide Biosynthesis Protein SpsA, Chain A"/>
    <property type="match status" value="1"/>
</dbReference>
<organism evidence="4 5">
    <name type="scientific">Holtiella tumoricola</name>
    <dbReference type="NCBI Taxonomy" id="3018743"/>
    <lineage>
        <taxon>Bacteria</taxon>
        <taxon>Bacillati</taxon>
        <taxon>Bacillota</taxon>
        <taxon>Clostridia</taxon>
        <taxon>Lachnospirales</taxon>
        <taxon>Cellulosilyticaceae</taxon>
        <taxon>Holtiella</taxon>
    </lineage>
</organism>
<dbReference type="Proteomes" id="UP001169242">
    <property type="component" value="Unassembled WGS sequence"/>
</dbReference>
<gene>
    <name evidence="4" type="ORF">PBV87_16975</name>
</gene>
<evidence type="ECO:0000256" key="2">
    <source>
        <dbReference type="ARBA" id="ARBA00022679"/>
    </source>
</evidence>
<sequence length="355" mass="41907">MIKREIVSVIVPVYNVELYLEKCIQSILNQTYNALEIIIVNDGATDLSEEICMKYAQQDSRIILINQKNAGLSAARNSGIRNASGKYIMYIDSDDWIDNDCIEKCIKEIQKDENLDIVLFPYIKEYKQKKVVVKLFDLDTLYFNQEQTKEFLLKSLFGPTNSINPLKIDNLSTAWGKLYRRSILNEVEFTDTKKISVEDSYYNVQVFYHAKCCKYISNTFYHYRKTNPISLTKNYNLEKAYLRENMYAVKREFVTDKGLGEEFENALNNRVIINLFAIIYGLVCSNISYKTKVKYCKEVLNREIYKKAFKQFSLDELEFKWKCFYWLCRQKKHTIIIFVLNSLILIKRRGVYSEK</sequence>
<dbReference type="PANTHER" id="PTHR22916:SF51">
    <property type="entry name" value="GLYCOSYLTRANSFERASE EPSH-RELATED"/>
    <property type="match status" value="1"/>
</dbReference>
<dbReference type="SUPFAM" id="SSF53448">
    <property type="entry name" value="Nucleotide-diphospho-sugar transferases"/>
    <property type="match status" value="1"/>
</dbReference>
<dbReference type="AlphaFoldDB" id="A0AA42J238"/>
<evidence type="ECO:0000259" key="3">
    <source>
        <dbReference type="Pfam" id="PF00535"/>
    </source>
</evidence>
<keyword evidence="2" id="KW-0808">Transferase</keyword>
<reference evidence="4" key="1">
    <citation type="journal article" date="2023" name="Int. J. Syst. Evol. Microbiol.">
        <title>&lt;i&gt;Holtiella tumoricola&lt;/i&gt; gen. nov. sp. nov., isolated from a human clinical sample.</title>
        <authorList>
            <person name="Allen-Vercoe E."/>
            <person name="Daigneault M.C."/>
            <person name="Vancuren S.J."/>
            <person name="Cochrane K."/>
            <person name="O'Neal L.L."/>
            <person name="Sankaranarayanan K."/>
            <person name="Lawson P.A."/>
        </authorList>
    </citation>
    <scope>NUCLEOTIDE SEQUENCE</scope>
    <source>
        <strain evidence="4">CC70A</strain>
    </source>
</reference>
<dbReference type="RefSeq" id="WP_271013060.1">
    <property type="nucleotide sequence ID" value="NZ_JAQIFT010000061.1"/>
</dbReference>
<evidence type="ECO:0000313" key="5">
    <source>
        <dbReference type="Proteomes" id="UP001169242"/>
    </source>
</evidence>
<protein>
    <submittedName>
        <fullName evidence="4">Glycosyltransferase family A protein</fullName>
    </submittedName>
</protein>
<evidence type="ECO:0000256" key="1">
    <source>
        <dbReference type="ARBA" id="ARBA00022676"/>
    </source>
</evidence>
<dbReference type="InterPro" id="IPR029044">
    <property type="entry name" value="Nucleotide-diphossugar_trans"/>
</dbReference>
<keyword evidence="1" id="KW-0328">Glycosyltransferase</keyword>
<accession>A0AA42J238</accession>